<dbReference type="PANTHER" id="PTHR12390:SF0">
    <property type="entry name" value="UROPORPHYRINOGEN-III SYNTHASE"/>
    <property type="match status" value="1"/>
</dbReference>
<dbReference type="SUPFAM" id="SSF69618">
    <property type="entry name" value="HemD-like"/>
    <property type="match status" value="1"/>
</dbReference>
<sequence>MTPPGISRGVLVTRPEPGLSETLAAVSAAGWVPYASPALCITPHSLRALPPRFAACVLTSGQAVQAAQAALPSTCPVYAVGDRTAQRAQSAGFVAVESAQGDAEALAALIIRTGTPASGPLLLLSGARQGMELANRLRQAGFRVVRRVAYTARSARQIAPDVLRALQVGEISHTLFFSAESAASWMAALPDASRGAVCRTTAIVISRAAAAVLEKAGWTHIVVARKPNAQAMLAALGVCTVDRS</sequence>
<evidence type="ECO:0000313" key="3">
    <source>
        <dbReference type="Proteomes" id="UP000077349"/>
    </source>
</evidence>
<dbReference type="GO" id="GO:0005829">
    <property type="term" value="C:cytosol"/>
    <property type="evidence" value="ECO:0007669"/>
    <property type="project" value="TreeGrafter"/>
</dbReference>
<dbReference type="GO" id="GO:0004852">
    <property type="term" value="F:uroporphyrinogen-III synthase activity"/>
    <property type="evidence" value="ECO:0007669"/>
    <property type="project" value="UniProtKB-EC"/>
</dbReference>
<dbReference type="InterPro" id="IPR039793">
    <property type="entry name" value="UROS/Hem4"/>
</dbReference>
<dbReference type="AlphaFoldDB" id="A0A177G2V6"/>
<dbReference type="GO" id="GO:0006782">
    <property type="term" value="P:protoporphyrinogen IX biosynthetic process"/>
    <property type="evidence" value="ECO:0007669"/>
    <property type="project" value="UniProtKB-UniPathway"/>
</dbReference>
<accession>A0A177G2V6</accession>
<dbReference type="Proteomes" id="UP000077349">
    <property type="component" value="Unassembled WGS sequence"/>
</dbReference>
<evidence type="ECO:0000259" key="1">
    <source>
        <dbReference type="Pfam" id="PF02602"/>
    </source>
</evidence>
<dbReference type="Pfam" id="PF02602">
    <property type="entry name" value="HEM4"/>
    <property type="match status" value="1"/>
</dbReference>
<organism evidence="2 3">
    <name type="scientific">Acetobacter malorum</name>
    <dbReference type="NCBI Taxonomy" id="178901"/>
    <lineage>
        <taxon>Bacteria</taxon>
        <taxon>Pseudomonadati</taxon>
        <taxon>Pseudomonadota</taxon>
        <taxon>Alphaproteobacteria</taxon>
        <taxon>Acetobacterales</taxon>
        <taxon>Acetobacteraceae</taxon>
        <taxon>Acetobacter</taxon>
    </lineage>
</organism>
<dbReference type="Gene3D" id="3.40.50.10090">
    <property type="match status" value="2"/>
</dbReference>
<gene>
    <name evidence="2" type="ORF">Amal_03976</name>
</gene>
<name>A0A177G2V6_9PROT</name>
<proteinExistence type="predicted"/>
<dbReference type="CDD" id="cd06578">
    <property type="entry name" value="HemD"/>
    <property type="match status" value="1"/>
</dbReference>
<dbReference type="EC" id="4.2.1.75" evidence="2"/>
<protein>
    <submittedName>
        <fullName evidence="2">Uroporphyrinogen-III synthase</fullName>
        <ecNumber evidence="2">4.2.1.75</ecNumber>
    </submittedName>
</protein>
<dbReference type="PANTHER" id="PTHR12390">
    <property type="entry name" value="UROPORPHYRINOGEN III SYNTHASE"/>
    <property type="match status" value="1"/>
</dbReference>
<feature type="domain" description="Tetrapyrrole biosynthesis uroporphyrinogen III synthase" evidence="1">
    <location>
        <begin position="22"/>
        <end position="233"/>
    </location>
</feature>
<dbReference type="InterPro" id="IPR036108">
    <property type="entry name" value="4pyrrol_syn_uPrphyn_synt_sf"/>
</dbReference>
<dbReference type="PATRIC" id="fig|178901.16.peg.4338"/>
<dbReference type="InterPro" id="IPR003754">
    <property type="entry name" value="4pyrrol_synth_uPrphyn_synth"/>
</dbReference>
<dbReference type="EMBL" id="LVHD01000242">
    <property type="protein sequence ID" value="OAG74071.1"/>
    <property type="molecule type" value="Genomic_DNA"/>
</dbReference>
<comment type="caution">
    <text evidence="2">The sequence shown here is derived from an EMBL/GenBank/DDBJ whole genome shotgun (WGS) entry which is preliminary data.</text>
</comment>
<dbReference type="GO" id="GO:0006780">
    <property type="term" value="P:uroporphyrinogen III biosynthetic process"/>
    <property type="evidence" value="ECO:0007669"/>
    <property type="project" value="InterPro"/>
</dbReference>
<keyword evidence="2" id="KW-0456">Lyase</keyword>
<dbReference type="UniPathway" id="UPA00251">
    <property type="reaction ID" value="UER00320"/>
</dbReference>
<evidence type="ECO:0000313" key="2">
    <source>
        <dbReference type="EMBL" id="OAG74071.1"/>
    </source>
</evidence>
<reference evidence="2 3" key="1">
    <citation type="submission" date="2016-03" db="EMBL/GenBank/DDBJ databases">
        <title>Draft genome sequence of Acetobacter malorum CECT 7742, a strain isolated from strawberry vinegar.</title>
        <authorList>
            <person name="Sainz F."/>
            <person name="Mas A."/>
            <person name="Torija M.J."/>
        </authorList>
    </citation>
    <scope>NUCLEOTIDE SEQUENCE [LARGE SCALE GENOMIC DNA]</scope>
    <source>
        <strain evidence="2 3">CECT 7742</strain>
    </source>
</reference>